<accession>A0ABX9TUK6</accession>
<reference evidence="2 3" key="1">
    <citation type="submission" date="2018-09" db="EMBL/GenBank/DDBJ databases">
        <title>The draft genome of Acinetobacter sp. strains.</title>
        <authorList>
            <person name="Qin J."/>
            <person name="Feng Y."/>
            <person name="Zong Z."/>
        </authorList>
    </citation>
    <scope>NUCLEOTIDE SEQUENCE [LARGE SCALE GENOMIC DNA]</scope>
    <source>
        <strain evidence="2 3">WCHAc060005</strain>
    </source>
</reference>
<name>A0ABX9TUK6_9GAMM</name>
<evidence type="ECO:0000256" key="1">
    <source>
        <dbReference type="SAM" id="Phobius"/>
    </source>
</evidence>
<dbReference type="Proteomes" id="UP000280271">
    <property type="component" value="Unassembled WGS sequence"/>
</dbReference>
<gene>
    <name evidence="2" type="ORF">D9K81_11010</name>
</gene>
<evidence type="ECO:0000313" key="3">
    <source>
        <dbReference type="Proteomes" id="UP000280271"/>
    </source>
</evidence>
<keyword evidence="1" id="KW-0812">Transmembrane</keyword>
<evidence type="ECO:0000313" key="2">
    <source>
        <dbReference type="EMBL" id="RLL21000.1"/>
    </source>
</evidence>
<proteinExistence type="predicted"/>
<keyword evidence="1" id="KW-1133">Transmembrane helix</keyword>
<comment type="caution">
    <text evidence="2">The sequence shown here is derived from an EMBL/GenBank/DDBJ whole genome shotgun (WGS) entry which is preliminary data.</text>
</comment>
<sequence length="73" mass="8448">MAMRPEVRRRAIVIIVFSIVQWVFMRYIVDNQLFNLTTYNRIVIFCASSLAGAFAIFVALIYMVLKGNADKEE</sequence>
<organism evidence="2 3">
    <name type="scientific">Acinetobacter chengduensis</name>
    <dbReference type="NCBI Taxonomy" id="2420890"/>
    <lineage>
        <taxon>Bacteria</taxon>
        <taxon>Pseudomonadati</taxon>
        <taxon>Pseudomonadota</taxon>
        <taxon>Gammaproteobacteria</taxon>
        <taxon>Moraxellales</taxon>
        <taxon>Moraxellaceae</taxon>
        <taxon>Acinetobacter</taxon>
    </lineage>
</organism>
<protein>
    <submittedName>
        <fullName evidence="2">Uncharacterized protein</fullName>
    </submittedName>
</protein>
<feature type="transmembrane region" description="Helical" evidence="1">
    <location>
        <begin position="12"/>
        <end position="29"/>
    </location>
</feature>
<keyword evidence="3" id="KW-1185">Reference proteome</keyword>
<keyword evidence="1" id="KW-0472">Membrane</keyword>
<dbReference type="RefSeq" id="WP_120364026.1">
    <property type="nucleotide sequence ID" value="NZ_RCHC01000011.1"/>
</dbReference>
<dbReference type="EMBL" id="RCHC01000011">
    <property type="protein sequence ID" value="RLL21000.1"/>
    <property type="molecule type" value="Genomic_DNA"/>
</dbReference>
<feature type="transmembrane region" description="Helical" evidence="1">
    <location>
        <begin position="41"/>
        <end position="65"/>
    </location>
</feature>